<gene>
    <name evidence="2" type="ORF">F0562_018880</name>
</gene>
<proteinExistence type="predicted"/>
<organism evidence="2 3">
    <name type="scientific">Nyssa sinensis</name>
    <dbReference type="NCBI Taxonomy" id="561372"/>
    <lineage>
        <taxon>Eukaryota</taxon>
        <taxon>Viridiplantae</taxon>
        <taxon>Streptophyta</taxon>
        <taxon>Embryophyta</taxon>
        <taxon>Tracheophyta</taxon>
        <taxon>Spermatophyta</taxon>
        <taxon>Magnoliopsida</taxon>
        <taxon>eudicotyledons</taxon>
        <taxon>Gunneridae</taxon>
        <taxon>Pentapetalae</taxon>
        <taxon>asterids</taxon>
        <taxon>Cornales</taxon>
        <taxon>Nyssaceae</taxon>
        <taxon>Nyssa</taxon>
    </lineage>
</organism>
<keyword evidence="3" id="KW-1185">Reference proteome</keyword>
<dbReference type="AlphaFoldDB" id="A0A5J4ZC89"/>
<sequence length="163" mass="18187">MEIHNGAQSLRWLVWPEIDDELNKRFTTECPRIVVNPNPSHLNLEGMQVPKAALPDIALDETTVKGFDFRLCEDSEVTGLVATSALCTTRLSVAENSVTACSGVVPQVTLTRVKQRRQHARHEQSENLVEEPMHSQLGSDNGKELNLGDEEFFEPVIPAKLEQ</sequence>
<evidence type="ECO:0000313" key="3">
    <source>
        <dbReference type="Proteomes" id="UP000325577"/>
    </source>
</evidence>
<evidence type="ECO:0000256" key="1">
    <source>
        <dbReference type="SAM" id="MobiDB-lite"/>
    </source>
</evidence>
<protein>
    <submittedName>
        <fullName evidence="2">Uncharacterized protein</fullName>
    </submittedName>
</protein>
<dbReference type="EMBL" id="CM018052">
    <property type="protein sequence ID" value="KAA8515509.1"/>
    <property type="molecule type" value="Genomic_DNA"/>
</dbReference>
<accession>A0A5J4ZC89</accession>
<name>A0A5J4ZC89_9ASTE</name>
<dbReference type="Proteomes" id="UP000325577">
    <property type="component" value="Linkage Group LG9"/>
</dbReference>
<evidence type="ECO:0000313" key="2">
    <source>
        <dbReference type="EMBL" id="KAA8515509.1"/>
    </source>
</evidence>
<reference evidence="2 3" key="1">
    <citation type="submission" date="2019-09" db="EMBL/GenBank/DDBJ databases">
        <title>A chromosome-level genome assembly of the Chinese tupelo Nyssa sinensis.</title>
        <authorList>
            <person name="Yang X."/>
            <person name="Kang M."/>
            <person name="Yang Y."/>
            <person name="Xiong H."/>
            <person name="Wang M."/>
            <person name="Zhang Z."/>
            <person name="Wang Z."/>
            <person name="Wu H."/>
            <person name="Ma T."/>
            <person name="Liu J."/>
            <person name="Xi Z."/>
        </authorList>
    </citation>
    <scope>NUCLEOTIDE SEQUENCE [LARGE SCALE GENOMIC DNA]</scope>
    <source>
        <strain evidence="2">J267</strain>
        <tissue evidence="2">Leaf</tissue>
    </source>
</reference>
<feature type="region of interest" description="Disordered" evidence="1">
    <location>
        <begin position="117"/>
        <end position="148"/>
    </location>
</feature>